<reference evidence="3 4" key="1">
    <citation type="submission" date="2015-04" db="EMBL/GenBank/DDBJ databases">
        <title>Complete genome sequence of Schizopora paradoxa KUC8140, a cosmopolitan wood degrader in East Asia.</title>
        <authorList>
            <consortium name="DOE Joint Genome Institute"/>
            <person name="Min B."/>
            <person name="Park H."/>
            <person name="Jang Y."/>
            <person name="Kim J.-J."/>
            <person name="Kim K.H."/>
            <person name="Pangilinan J."/>
            <person name="Lipzen A."/>
            <person name="Riley R."/>
            <person name="Grigoriev I.V."/>
            <person name="Spatafora J.W."/>
            <person name="Choi I.-G."/>
        </authorList>
    </citation>
    <scope>NUCLEOTIDE SEQUENCE [LARGE SCALE GENOMIC DNA]</scope>
    <source>
        <strain evidence="3 4">KUC8140</strain>
    </source>
</reference>
<organism evidence="3 4">
    <name type="scientific">Schizopora paradoxa</name>
    <dbReference type="NCBI Taxonomy" id="27342"/>
    <lineage>
        <taxon>Eukaryota</taxon>
        <taxon>Fungi</taxon>
        <taxon>Dikarya</taxon>
        <taxon>Basidiomycota</taxon>
        <taxon>Agaricomycotina</taxon>
        <taxon>Agaricomycetes</taxon>
        <taxon>Hymenochaetales</taxon>
        <taxon>Schizoporaceae</taxon>
        <taxon>Schizopora</taxon>
    </lineage>
</organism>
<sequence length="304" mass="34265">MITIPDEVQFIWSRRLNFVSLLYFVNRYYALFALGVTVLQLTLPVFTAEVCQKSFLFPPLATGIVLMFSPNIAIGVRVFALYNMSKRLGAFIVIYLSAELGVALWIYLSPGHHPTVLPGPPDTFNNWTLHSCGFSPSPSLNNFQAAAYQLMQSGYDSTMFLLIICKTFSEAFRCRTWSSSSLRYCIARDGLWYYMIVFSCNLTWALMTIFAPSQIKNIAAEPTVHLSCIAVNRLTFNVRRFGSDLSGTTQLDSRRTGRQPLSNSDSLQTINHVYNSDHQDDLNEIPLSFVTERSSTKSDYASSD</sequence>
<keyword evidence="1" id="KW-0472">Membrane</keyword>
<keyword evidence="1" id="KW-0812">Transmembrane</keyword>
<accession>A0A0H2S1S3</accession>
<dbReference type="STRING" id="27342.A0A0H2S1S3"/>
<dbReference type="InterPro" id="IPR045340">
    <property type="entry name" value="DUF6533"/>
</dbReference>
<dbReference type="Proteomes" id="UP000053477">
    <property type="component" value="Unassembled WGS sequence"/>
</dbReference>
<gene>
    <name evidence="3" type="ORF">SCHPADRAFT_138915</name>
</gene>
<feature type="transmembrane region" description="Helical" evidence="1">
    <location>
        <begin position="88"/>
        <end position="108"/>
    </location>
</feature>
<feature type="transmembrane region" description="Helical" evidence="1">
    <location>
        <begin position="21"/>
        <end position="43"/>
    </location>
</feature>
<name>A0A0H2S1S3_9AGAM</name>
<evidence type="ECO:0000313" key="3">
    <source>
        <dbReference type="EMBL" id="KLO17924.1"/>
    </source>
</evidence>
<evidence type="ECO:0000313" key="4">
    <source>
        <dbReference type="Proteomes" id="UP000053477"/>
    </source>
</evidence>
<protein>
    <recommendedName>
        <fullName evidence="2">DUF6533 domain-containing protein</fullName>
    </recommendedName>
</protein>
<feature type="transmembrane region" description="Helical" evidence="1">
    <location>
        <begin position="191"/>
        <end position="211"/>
    </location>
</feature>
<evidence type="ECO:0000256" key="1">
    <source>
        <dbReference type="SAM" id="Phobius"/>
    </source>
</evidence>
<feature type="domain" description="DUF6533" evidence="2">
    <location>
        <begin position="1"/>
        <end position="31"/>
    </location>
</feature>
<dbReference type="EMBL" id="KQ085899">
    <property type="protein sequence ID" value="KLO17924.1"/>
    <property type="molecule type" value="Genomic_DNA"/>
</dbReference>
<keyword evidence="4" id="KW-1185">Reference proteome</keyword>
<dbReference type="InParanoid" id="A0A0H2S1S3"/>
<dbReference type="AlphaFoldDB" id="A0A0H2S1S3"/>
<feature type="transmembrane region" description="Helical" evidence="1">
    <location>
        <begin position="55"/>
        <end position="76"/>
    </location>
</feature>
<dbReference type="OrthoDB" id="2745134at2759"/>
<proteinExistence type="predicted"/>
<evidence type="ECO:0000259" key="2">
    <source>
        <dbReference type="Pfam" id="PF20151"/>
    </source>
</evidence>
<keyword evidence="1" id="KW-1133">Transmembrane helix</keyword>
<dbReference type="Pfam" id="PF20151">
    <property type="entry name" value="DUF6533"/>
    <property type="match status" value="1"/>
</dbReference>